<evidence type="ECO:0000313" key="1">
    <source>
        <dbReference type="EMBL" id="OAS85286.1"/>
    </source>
</evidence>
<dbReference type="AlphaFoldDB" id="A0A179SU00"/>
<dbReference type="STRING" id="152268.A6K24_24560"/>
<protein>
    <recommendedName>
        <fullName evidence="3">Tetratricopeptide repeat protein</fullName>
    </recommendedName>
</protein>
<dbReference type="Gene3D" id="1.25.40.10">
    <property type="entry name" value="Tetratricopeptide repeat domain"/>
    <property type="match status" value="1"/>
</dbReference>
<organism evidence="1 2">
    <name type="scientific">Metabacillus litoralis</name>
    <dbReference type="NCBI Taxonomy" id="152268"/>
    <lineage>
        <taxon>Bacteria</taxon>
        <taxon>Bacillati</taxon>
        <taxon>Bacillota</taxon>
        <taxon>Bacilli</taxon>
        <taxon>Bacillales</taxon>
        <taxon>Bacillaceae</taxon>
        <taxon>Metabacillus</taxon>
    </lineage>
</organism>
<keyword evidence="2" id="KW-1185">Reference proteome</keyword>
<evidence type="ECO:0008006" key="3">
    <source>
        <dbReference type="Google" id="ProtNLM"/>
    </source>
</evidence>
<dbReference type="InterPro" id="IPR011990">
    <property type="entry name" value="TPR-like_helical_dom_sf"/>
</dbReference>
<dbReference type="SUPFAM" id="SSF48452">
    <property type="entry name" value="TPR-like"/>
    <property type="match status" value="1"/>
</dbReference>
<gene>
    <name evidence="1" type="ORF">A6K24_24560</name>
</gene>
<comment type="caution">
    <text evidence="1">The sequence shown here is derived from an EMBL/GenBank/DDBJ whole genome shotgun (WGS) entry which is preliminary data.</text>
</comment>
<dbReference type="Proteomes" id="UP000078534">
    <property type="component" value="Unassembled WGS sequence"/>
</dbReference>
<evidence type="ECO:0000313" key="2">
    <source>
        <dbReference type="Proteomes" id="UP000078534"/>
    </source>
</evidence>
<proteinExistence type="predicted"/>
<sequence>MANGNNDWKKDFEKAITLHKKGINGDKQAAQKAYESLKNIKLQVNNHPLVEAYFGSSSALIARDHSDINEKSNYGKRGIKALDQAIKLDEDNVEIRLLRGNVALRLPEVYFKRTKTAIEDFNYLIKAFENNNRDITKDQYHEILLKLGKAYHTVGDSIRAEETWNKLLSLNNSKYKKLVAEAKKTGGE</sequence>
<dbReference type="EMBL" id="LWSG01000022">
    <property type="protein sequence ID" value="OAS85286.1"/>
    <property type="molecule type" value="Genomic_DNA"/>
</dbReference>
<accession>A0A179SU00</accession>
<dbReference type="OrthoDB" id="1807878at2"/>
<reference evidence="2" key="1">
    <citation type="submission" date="2016-04" db="EMBL/GenBank/DDBJ databases">
        <authorList>
            <person name="Lyu Z."/>
            <person name="Lyu W."/>
        </authorList>
    </citation>
    <scope>NUCLEOTIDE SEQUENCE [LARGE SCALE GENOMIC DNA]</scope>
    <source>
        <strain evidence="2">C44</strain>
    </source>
</reference>
<name>A0A179SU00_9BACI</name>
<dbReference type="RefSeq" id="WP_066334081.1">
    <property type="nucleotide sequence ID" value="NZ_LWSG01000022.1"/>
</dbReference>